<feature type="transmembrane region" description="Helical" evidence="13">
    <location>
        <begin position="58"/>
        <end position="77"/>
    </location>
</feature>
<feature type="transmembrane region" description="Helical" evidence="13">
    <location>
        <begin position="235"/>
        <end position="256"/>
    </location>
</feature>
<feature type="transmembrane region" description="Helical" evidence="13">
    <location>
        <begin position="140"/>
        <end position="163"/>
    </location>
</feature>
<dbReference type="PANTHER" id="PTHR26451">
    <property type="entry name" value="G_PROTEIN_RECEP_F1_2 DOMAIN-CONTAINING PROTEIN"/>
    <property type="match status" value="1"/>
</dbReference>
<accession>A0AAV6ZI05</accession>
<dbReference type="GO" id="GO:0005549">
    <property type="term" value="F:odorant binding"/>
    <property type="evidence" value="ECO:0007669"/>
    <property type="project" value="TreeGrafter"/>
</dbReference>
<dbReference type="InterPro" id="IPR000725">
    <property type="entry name" value="Olfact_rcpt"/>
</dbReference>
<dbReference type="Pfam" id="PF13853">
    <property type="entry name" value="7tm_4"/>
    <property type="match status" value="1"/>
</dbReference>
<evidence type="ECO:0000256" key="8">
    <source>
        <dbReference type="ARBA" id="ARBA00023136"/>
    </source>
</evidence>
<gene>
    <name evidence="15" type="ORF">GDO81_027175</name>
</gene>
<dbReference type="InterPro" id="IPR017452">
    <property type="entry name" value="GPCR_Rhodpsn_7TM"/>
</dbReference>
<keyword evidence="7" id="KW-0297">G-protein coupled receptor</keyword>
<protein>
    <recommendedName>
        <fullName evidence="14">G-protein coupled receptors family 1 profile domain-containing protein</fullName>
    </recommendedName>
</protein>
<evidence type="ECO:0000256" key="13">
    <source>
        <dbReference type="SAM" id="Phobius"/>
    </source>
</evidence>
<dbReference type="GO" id="GO:0004984">
    <property type="term" value="F:olfactory receptor activity"/>
    <property type="evidence" value="ECO:0007669"/>
    <property type="project" value="InterPro"/>
</dbReference>
<reference evidence="15" key="1">
    <citation type="thesis" date="2020" institute="ProQuest LLC" country="789 East Eisenhower Parkway, Ann Arbor, MI, USA">
        <title>Comparative Genomics and Chromosome Evolution.</title>
        <authorList>
            <person name="Mudd A.B."/>
        </authorList>
    </citation>
    <scope>NUCLEOTIDE SEQUENCE</scope>
    <source>
        <strain evidence="15">237g6f4</strain>
        <tissue evidence="15">Blood</tissue>
    </source>
</reference>
<sequence length="332" mass="37363">MEYAFNISNNLVLQGFGEMEELKYLYCVLSIVLYLFIVFLSIIIVFVIFSDTRLHEPMYILIGNLVLNGIFGSSTFFPKFIVDLITSSRTITYGNCFGQALCVTLYALYEMSTFTIMAYDRYLAVCHPLRYGILITNEKAVNLIVGSFIVTFILVLTAMLLTWKLPLCGDRINNVFCDNMSLVVLSCVDSSVSRLFSASGTILYLSITILVTLFSYVQIIVICSKISGESRQKAVHTLVTHLLNFSIFLIGFFFVFVRYRLGNIKLPVVVHVFLSTPSLTVPSLFNPLIYGVRTHVLRNCTHPSSSSIYVQWSSFRVSSDHMTFSYASSGSS</sequence>
<feature type="domain" description="G-protein coupled receptors family 1 profile" evidence="14">
    <location>
        <begin position="40"/>
        <end position="290"/>
    </location>
</feature>
<keyword evidence="11" id="KW-0325">Glycoprotein</keyword>
<dbReference type="EMBL" id="WNYA01000575">
    <property type="protein sequence ID" value="KAG8547900.1"/>
    <property type="molecule type" value="Genomic_DNA"/>
</dbReference>
<keyword evidence="8 13" id="KW-0472">Membrane</keyword>
<keyword evidence="6 13" id="KW-1133">Transmembrane helix</keyword>
<keyword evidence="5" id="KW-0552">Olfaction</keyword>
<keyword evidence="12" id="KW-0807">Transducer</keyword>
<evidence type="ECO:0000313" key="15">
    <source>
        <dbReference type="EMBL" id="KAG8547900.1"/>
    </source>
</evidence>
<evidence type="ECO:0000256" key="5">
    <source>
        <dbReference type="ARBA" id="ARBA00022725"/>
    </source>
</evidence>
<dbReference type="InterPro" id="IPR000276">
    <property type="entry name" value="GPCR_Rhodpsn"/>
</dbReference>
<evidence type="ECO:0000256" key="10">
    <source>
        <dbReference type="ARBA" id="ARBA00023170"/>
    </source>
</evidence>
<name>A0AAV6ZI05_ENGPU</name>
<dbReference type="GO" id="GO:0004930">
    <property type="term" value="F:G protein-coupled receptor activity"/>
    <property type="evidence" value="ECO:0007669"/>
    <property type="project" value="UniProtKB-KW"/>
</dbReference>
<dbReference type="Proteomes" id="UP000824782">
    <property type="component" value="Unassembled WGS sequence"/>
</dbReference>
<evidence type="ECO:0000256" key="4">
    <source>
        <dbReference type="ARBA" id="ARBA00022692"/>
    </source>
</evidence>
<evidence type="ECO:0000256" key="7">
    <source>
        <dbReference type="ARBA" id="ARBA00023040"/>
    </source>
</evidence>
<evidence type="ECO:0000256" key="6">
    <source>
        <dbReference type="ARBA" id="ARBA00022989"/>
    </source>
</evidence>
<dbReference type="SUPFAM" id="SSF81321">
    <property type="entry name" value="Family A G protein-coupled receptor-like"/>
    <property type="match status" value="1"/>
</dbReference>
<dbReference type="PRINTS" id="PR00245">
    <property type="entry name" value="OLFACTORYR"/>
</dbReference>
<evidence type="ECO:0000256" key="9">
    <source>
        <dbReference type="ARBA" id="ARBA00023157"/>
    </source>
</evidence>
<comment type="subcellular location">
    <subcellularLocation>
        <location evidence="1">Cell membrane</location>
        <topology evidence="1">Multi-pass membrane protein</topology>
    </subcellularLocation>
</comment>
<keyword evidence="9" id="KW-1015">Disulfide bond</keyword>
<evidence type="ECO:0000256" key="11">
    <source>
        <dbReference type="ARBA" id="ARBA00023180"/>
    </source>
</evidence>
<evidence type="ECO:0000256" key="2">
    <source>
        <dbReference type="ARBA" id="ARBA00022475"/>
    </source>
</evidence>
<organism evidence="15 16">
    <name type="scientific">Engystomops pustulosus</name>
    <name type="common">Tungara frog</name>
    <name type="synonym">Physalaemus pustulosus</name>
    <dbReference type="NCBI Taxonomy" id="76066"/>
    <lineage>
        <taxon>Eukaryota</taxon>
        <taxon>Metazoa</taxon>
        <taxon>Chordata</taxon>
        <taxon>Craniata</taxon>
        <taxon>Vertebrata</taxon>
        <taxon>Euteleostomi</taxon>
        <taxon>Amphibia</taxon>
        <taxon>Batrachia</taxon>
        <taxon>Anura</taxon>
        <taxon>Neobatrachia</taxon>
        <taxon>Hyloidea</taxon>
        <taxon>Leptodactylidae</taxon>
        <taxon>Leiuperinae</taxon>
        <taxon>Engystomops</taxon>
    </lineage>
</organism>
<comment type="caution">
    <text evidence="15">The sequence shown here is derived from an EMBL/GenBank/DDBJ whole genome shotgun (WGS) entry which is preliminary data.</text>
</comment>
<feature type="transmembrane region" description="Helical" evidence="13">
    <location>
        <begin position="268"/>
        <end position="289"/>
    </location>
</feature>
<evidence type="ECO:0000256" key="12">
    <source>
        <dbReference type="ARBA" id="ARBA00023224"/>
    </source>
</evidence>
<keyword evidence="10" id="KW-0675">Receptor</keyword>
<evidence type="ECO:0000313" key="16">
    <source>
        <dbReference type="Proteomes" id="UP000824782"/>
    </source>
</evidence>
<evidence type="ECO:0000256" key="3">
    <source>
        <dbReference type="ARBA" id="ARBA00022606"/>
    </source>
</evidence>
<keyword evidence="4 13" id="KW-0812">Transmembrane</keyword>
<dbReference type="FunFam" id="1.20.1070.10:FF:000024">
    <property type="entry name" value="Olfactory receptor"/>
    <property type="match status" value="1"/>
</dbReference>
<dbReference type="AlphaFoldDB" id="A0AAV6ZI05"/>
<dbReference type="Gene3D" id="1.20.1070.10">
    <property type="entry name" value="Rhodopsin 7-helix transmembrane proteins"/>
    <property type="match status" value="1"/>
</dbReference>
<keyword evidence="2" id="KW-1003">Cell membrane</keyword>
<dbReference type="PRINTS" id="PR00237">
    <property type="entry name" value="GPCRRHODOPSN"/>
</dbReference>
<evidence type="ECO:0000259" key="14">
    <source>
        <dbReference type="PROSITE" id="PS50262"/>
    </source>
</evidence>
<feature type="transmembrane region" description="Helical" evidence="13">
    <location>
        <begin position="23"/>
        <end position="49"/>
    </location>
</feature>
<feature type="transmembrane region" description="Helical" evidence="13">
    <location>
        <begin position="97"/>
        <end position="119"/>
    </location>
</feature>
<dbReference type="GO" id="GO:0005886">
    <property type="term" value="C:plasma membrane"/>
    <property type="evidence" value="ECO:0007669"/>
    <property type="project" value="UniProtKB-SubCell"/>
</dbReference>
<evidence type="ECO:0000256" key="1">
    <source>
        <dbReference type="ARBA" id="ARBA00004651"/>
    </source>
</evidence>
<keyword evidence="16" id="KW-1185">Reference proteome</keyword>
<proteinExistence type="predicted"/>
<keyword evidence="3" id="KW-0716">Sensory transduction</keyword>
<feature type="transmembrane region" description="Helical" evidence="13">
    <location>
        <begin position="202"/>
        <end position="223"/>
    </location>
</feature>
<dbReference type="PROSITE" id="PS50262">
    <property type="entry name" value="G_PROTEIN_RECEP_F1_2"/>
    <property type="match status" value="1"/>
</dbReference>
<dbReference type="PANTHER" id="PTHR26451:SF860">
    <property type="entry name" value="ODORANT RECEPTOR-RELATED"/>
    <property type="match status" value="1"/>
</dbReference>
<dbReference type="InterPro" id="IPR052921">
    <property type="entry name" value="GPCR1_Superfamily_Member"/>
</dbReference>